<name>A0A8X8YC19_SALSN</name>
<gene>
    <name evidence="2" type="ORF">SASPL_111507</name>
</gene>
<dbReference type="AlphaFoldDB" id="A0A8X8YC19"/>
<sequence length="110" mass="12441">MIGIVKGGMKEEKIRQVADEAVQTTLVHHFVSLTSLCVNQQWRRGEAEFEGGDDVYIVDRAEEKGIELPYSARGPVRRKLPRRRPDEGGVGAHLRRLSHLRPPHPNPQRG</sequence>
<evidence type="ECO:0000256" key="1">
    <source>
        <dbReference type="SAM" id="MobiDB-lite"/>
    </source>
</evidence>
<comment type="caution">
    <text evidence="2">The sequence shown here is derived from an EMBL/GenBank/DDBJ whole genome shotgun (WGS) entry which is preliminary data.</text>
</comment>
<evidence type="ECO:0000313" key="2">
    <source>
        <dbReference type="EMBL" id="KAG6427265.1"/>
    </source>
</evidence>
<protein>
    <submittedName>
        <fullName evidence="2">Uncharacterized protein</fullName>
    </submittedName>
</protein>
<feature type="compositionally biased region" description="Basic residues" evidence="1">
    <location>
        <begin position="93"/>
        <end position="102"/>
    </location>
</feature>
<dbReference type="EMBL" id="PNBA02000004">
    <property type="protein sequence ID" value="KAG6427265.1"/>
    <property type="molecule type" value="Genomic_DNA"/>
</dbReference>
<feature type="region of interest" description="Disordered" evidence="1">
    <location>
        <begin position="75"/>
        <end position="110"/>
    </location>
</feature>
<dbReference type="Proteomes" id="UP000298416">
    <property type="component" value="Unassembled WGS sequence"/>
</dbReference>
<reference evidence="2" key="2">
    <citation type="submission" date="2020-08" db="EMBL/GenBank/DDBJ databases">
        <title>Plant Genome Project.</title>
        <authorList>
            <person name="Zhang R.-G."/>
        </authorList>
    </citation>
    <scope>NUCLEOTIDE SEQUENCE</scope>
    <source>
        <strain evidence="2">Huo1</strain>
        <tissue evidence="2">Leaf</tissue>
    </source>
</reference>
<keyword evidence="3" id="KW-1185">Reference proteome</keyword>
<proteinExistence type="predicted"/>
<accession>A0A8X8YC19</accession>
<reference evidence="2" key="1">
    <citation type="submission" date="2018-01" db="EMBL/GenBank/DDBJ databases">
        <authorList>
            <person name="Mao J.F."/>
        </authorList>
    </citation>
    <scope>NUCLEOTIDE SEQUENCE</scope>
    <source>
        <strain evidence="2">Huo1</strain>
        <tissue evidence="2">Leaf</tissue>
    </source>
</reference>
<evidence type="ECO:0000313" key="3">
    <source>
        <dbReference type="Proteomes" id="UP000298416"/>
    </source>
</evidence>
<organism evidence="2">
    <name type="scientific">Salvia splendens</name>
    <name type="common">Scarlet sage</name>
    <dbReference type="NCBI Taxonomy" id="180675"/>
    <lineage>
        <taxon>Eukaryota</taxon>
        <taxon>Viridiplantae</taxon>
        <taxon>Streptophyta</taxon>
        <taxon>Embryophyta</taxon>
        <taxon>Tracheophyta</taxon>
        <taxon>Spermatophyta</taxon>
        <taxon>Magnoliopsida</taxon>
        <taxon>eudicotyledons</taxon>
        <taxon>Gunneridae</taxon>
        <taxon>Pentapetalae</taxon>
        <taxon>asterids</taxon>
        <taxon>lamiids</taxon>
        <taxon>Lamiales</taxon>
        <taxon>Lamiaceae</taxon>
        <taxon>Nepetoideae</taxon>
        <taxon>Mentheae</taxon>
        <taxon>Salviinae</taxon>
        <taxon>Salvia</taxon>
        <taxon>Salvia subgen. Calosphace</taxon>
        <taxon>core Calosphace</taxon>
    </lineage>
</organism>